<accession>A0ACB5TW98</accession>
<protein>
    <submittedName>
        <fullName evidence="1">Unnamed protein product</fullName>
    </submittedName>
</protein>
<evidence type="ECO:0000313" key="2">
    <source>
        <dbReference type="Proteomes" id="UP001165064"/>
    </source>
</evidence>
<dbReference type="EMBL" id="BSXS01009837">
    <property type="protein sequence ID" value="GME96688.1"/>
    <property type="molecule type" value="Genomic_DNA"/>
</dbReference>
<name>A0ACB5TW98_AMBMO</name>
<organism evidence="1 2">
    <name type="scientific">Ambrosiozyma monospora</name>
    <name type="common">Yeast</name>
    <name type="synonym">Endomycopsis monosporus</name>
    <dbReference type="NCBI Taxonomy" id="43982"/>
    <lineage>
        <taxon>Eukaryota</taxon>
        <taxon>Fungi</taxon>
        <taxon>Dikarya</taxon>
        <taxon>Ascomycota</taxon>
        <taxon>Saccharomycotina</taxon>
        <taxon>Pichiomycetes</taxon>
        <taxon>Pichiales</taxon>
        <taxon>Pichiaceae</taxon>
        <taxon>Ambrosiozyma</taxon>
    </lineage>
</organism>
<proteinExistence type="predicted"/>
<reference evidence="1" key="1">
    <citation type="submission" date="2023-04" db="EMBL/GenBank/DDBJ databases">
        <title>Ambrosiozyma monospora NBRC 10751.</title>
        <authorList>
            <person name="Ichikawa N."/>
            <person name="Sato H."/>
            <person name="Tonouchi N."/>
        </authorList>
    </citation>
    <scope>NUCLEOTIDE SEQUENCE</scope>
    <source>
        <strain evidence="1">NBRC 10751</strain>
    </source>
</reference>
<gene>
    <name evidence="1" type="ORF">Amon02_001005200</name>
</gene>
<comment type="caution">
    <text evidence="1">The sequence shown here is derived from an EMBL/GenBank/DDBJ whole genome shotgun (WGS) entry which is preliminary data.</text>
</comment>
<evidence type="ECO:0000313" key="1">
    <source>
        <dbReference type="EMBL" id="GME96688.1"/>
    </source>
</evidence>
<keyword evidence="2" id="KW-1185">Reference proteome</keyword>
<dbReference type="Proteomes" id="UP001165064">
    <property type="component" value="Unassembled WGS sequence"/>
</dbReference>
<sequence length="203" mass="24283">MVVQRIRLKRMMCQLDEKLKRKKAKKEYFAELKSMTKKQEVDIVKRAISKEHERIMARFKRDQEKLKYEKQDSHLSKADYTEKLKQLKEDHKARLEKHKAAAQVTLEEAKKQHYEIKSNMTVEKLEQQVEKLDQRINNTILQKQDKEDNSSVALGTSKMNYIDPRLTVMFSKKYDVPIEKLFTKTLRDKFAWAIESADADWEF</sequence>